<feature type="region of interest" description="Disordered" evidence="1">
    <location>
        <begin position="1"/>
        <end position="21"/>
    </location>
</feature>
<feature type="compositionally biased region" description="Basic and acidic residues" evidence="1">
    <location>
        <begin position="174"/>
        <end position="190"/>
    </location>
</feature>
<evidence type="ECO:0000313" key="2">
    <source>
        <dbReference type="EMBL" id="KAG7397581.1"/>
    </source>
</evidence>
<sequence>MADESDVFEDCGSDFEEDEGDWAFTDGASASVLQLIGGASPARSAAAEQQPPAGQGESKSTQQTADDKHSDDDLLNELFPEKNIETTDELKQRQSDGGDRRASECEVEWALMALEEHDQLGRSRSEATTPRDGNDPASLFEEMYGGDTVIALSTPPHPSKAAIARSGIKQQSRIVEEKRDTSPKHIEVAAPSRRDEEYFVSLFEEMYGGDAAISLSTPPPPTQATAARSDTKQQQRRAEEKIDTPLKHVDAASSPARNRSGADDVEGVTVKPDEPPPDSPKTFIEDTPEMIIPVEILHMLRLVHNAATTGGVAILPLKKAFVRKSLFSRSLLPVKNDLNSSLLPSMIRFVFFVQTIALNGPRQ</sequence>
<evidence type="ECO:0000313" key="3">
    <source>
        <dbReference type="Proteomes" id="UP000693981"/>
    </source>
</evidence>
<keyword evidence="3" id="KW-1185">Reference proteome</keyword>
<comment type="caution">
    <text evidence="2">The sequence shown here is derived from an EMBL/GenBank/DDBJ whole genome shotgun (WGS) entry which is preliminary data.</text>
</comment>
<dbReference type="AlphaFoldDB" id="A0A8T1WWN2"/>
<feature type="compositionally biased region" description="Low complexity" evidence="1">
    <location>
        <begin position="45"/>
        <end position="57"/>
    </location>
</feature>
<feature type="region of interest" description="Disordered" evidence="1">
    <location>
        <begin position="39"/>
        <end position="104"/>
    </location>
</feature>
<evidence type="ECO:0000256" key="1">
    <source>
        <dbReference type="SAM" id="MobiDB-lite"/>
    </source>
</evidence>
<gene>
    <name evidence="2" type="ORF">PHYBOEH_000514</name>
</gene>
<protein>
    <submittedName>
        <fullName evidence="2">Uncharacterized protein</fullName>
    </submittedName>
</protein>
<feature type="compositionally biased region" description="Basic and acidic residues" evidence="1">
    <location>
        <begin position="116"/>
        <end position="125"/>
    </location>
</feature>
<feature type="compositionally biased region" description="Basic and acidic residues" evidence="1">
    <location>
        <begin position="229"/>
        <end position="250"/>
    </location>
</feature>
<dbReference type="OrthoDB" id="129778at2759"/>
<name>A0A8T1WWN2_9STRA</name>
<organism evidence="2 3">
    <name type="scientific">Phytophthora boehmeriae</name>
    <dbReference type="NCBI Taxonomy" id="109152"/>
    <lineage>
        <taxon>Eukaryota</taxon>
        <taxon>Sar</taxon>
        <taxon>Stramenopiles</taxon>
        <taxon>Oomycota</taxon>
        <taxon>Peronosporomycetes</taxon>
        <taxon>Peronosporales</taxon>
        <taxon>Peronosporaceae</taxon>
        <taxon>Phytophthora</taxon>
    </lineage>
</organism>
<feature type="region of interest" description="Disordered" evidence="1">
    <location>
        <begin position="116"/>
        <end position="190"/>
    </location>
</feature>
<feature type="region of interest" description="Disordered" evidence="1">
    <location>
        <begin position="211"/>
        <end position="284"/>
    </location>
</feature>
<dbReference type="Proteomes" id="UP000693981">
    <property type="component" value="Unassembled WGS sequence"/>
</dbReference>
<reference evidence="2" key="1">
    <citation type="submission" date="2021-02" db="EMBL/GenBank/DDBJ databases">
        <authorList>
            <person name="Palmer J.M."/>
        </authorList>
    </citation>
    <scope>NUCLEOTIDE SEQUENCE</scope>
    <source>
        <strain evidence="2">SCRP23</strain>
    </source>
</reference>
<accession>A0A8T1WWN2</accession>
<dbReference type="EMBL" id="JAGDFL010000108">
    <property type="protein sequence ID" value="KAG7397581.1"/>
    <property type="molecule type" value="Genomic_DNA"/>
</dbReference>
<proteinExistence type="predicted"/>
<feature type="compositionally biased region" description="Basic and acidic residues" evidence="1">
    <location>
        <begin position="79"/>
        <end position="104"/>
    </location>
</feature>